<gene>
    <name evidence="2" type="ORF">DFR29_10385</name>
</gene>
<evidence type="ECO:0000313" key="3">
    <source>
        <dbReference type="Proteomes" id="UP000295293"/>
    </source>
</evidence>
<feature type="signal peptide" evidence="1">
    <location>
        <begin position="1"/>
        <end position="22"/>
    </location>
</feature>
<sequence length="329" mass="35094">MKKFVAAVLCMAAWGAIGEARAAVPAVACNNCSAAQEEQLALSTPGLGLRFVYDLAGNSIRKFKVYLDVPNNFVLDAIPVEPQPTEGARVQTPSGVAVRTLWEMTVDSDVASIFSEMRAIHLIDPNAFSKTHRVDISRLGLTHGAIAPRSFSPQAIGWEYPSGEGFEFLERVNELLSGRNSSAAVSGTLSRMIHGVLSPATGAYIEGGTGGVTGGIQFGSIGSSITVDFCNNDGDCARVKITITPNGIQSDYLGARDSLNVQYPTMSERPIRREWGRNGFQEARDMAAFVANRTGSNYSIDGGGPICRRVVLACSDAGAQMLCTVYCQQ</sequence>
<dbReference type="AlphaFoldDB" id="A0A4R6Z4G1"/>
<dbReference type="EMBL" id="SNZH01000003">
    <property type="protein sequence ID" value="TDR46553.1"/>
    <property type="molecule type" value="Genomic_DNA"/>
</dbReference>
<dbReference type="RefSeq" id="WP_133817694.1">
    <property type="nucleotide sequence ID" value="NZ_SNZH01000003.1"/>
</dbReference>
<keyword evidence="3" id="KW-1185">Reference proteome</keyword>
<organism evidence="2 3">
    <name type="scientific">Tahibacter aquaticus</name>
    <dbReference type="NCBI Taxonomy" id="520092"/>
    <lineage>
        <taxon>Bacteria</taxon>
        <taxon>Pseudomonadati</taxon>
        <taxon>Pseudomonadota</taxon>
        <taxon>Gammaproteobacteria</taxon>
        <taxon>Lysobacterales</taxon>
        <taxon>Rhodanobacteraceae</taxon>
        <taxon>Tahibacter</taxon>
    </lineage>
</organism>
<proteinExistence type="predicted"/>
<accession>A0A4R6Z4G1</accession>
<feature type="chain" id="PRO_5020876745" evidence="1">
    <location>
        <begin position="23"/>
        <end position="329"/>
    </location>
</feature>
<dbReference type="Proteomes" id="UP000295293">
    <property type="component" value="Unassembled WGS sequence"/>
</dbReference>
<keyword evidence="1" id="KW-0732">Signal</keyword>
<dbReference type="OrthoDB" id="68692at2"/>
<evidence type="ECO:0000256" key="1">
    <source>
        <dbReference type="SAM" id="SignalP"/>
    </source>
</evidence>
<comment type="caution">
    <text evidence="2">The sequence shown here is derived from an EMBL/GenBank/DDBJ whole genome shotgun (WGS) entry which is preliminary data.</text>
</comment>
<reference evidence="2 3" key="1">
    <citation type="submission" date="2019-03" db="EMBL/GenBank/DDBJ databases">
        <title>Genomic Encyclopedia of Type Strains, Phase IV (KMG-IV): sequencing the most valuable type-strain genomes for metagenomic binning, comparative biology and taxonomic classification.</title>
        <authorList>
            <person name="Goeker M."/>
        </authorList>
    </citation>
    <scope>NUCLEOTIDE SEQUENCE [LARGE SCALE GENOMIC DNA]</scope>
    <source>
        <strain evidence="2 3">DSM 21667</strain>
    </source>
</reference>
<evidence type="ECO:0000313" key="2">
    <source>
        <dbReference type="EMBL" id="TDR46553.1"/>
    </source>
</evidence>
<protein>
    <submittedName>
        <fullName evidence="2">Uncharacterized protein</fullName>
    </submittedName>
</protein>
<name>A0A4R6Z4G1_9GAMM</name>